<evidence type="ECO:0000256" key="3">
    <source>
        <dbReference type="ARBA" id="ARBA00022801"/>
    </source>
</evidence>
<comment type="caution">
    <text evidence="6">The sequence shown here is derived from an EMBL/GenBank/DDBJ whole genome shotgun (WGS) entry which is preliminary data.</text>
</comment>
<dbReference type="InterPro" id="IPR006710">
    <property type="entry name" value="Glyco_hydro_43"/>
</dbReference>
<keyword evidence="2" id="KW-0858">Xylan degradation</keyword>
<sequence length="212" mass="23848">MGWSAPLDHPTEWTSHGIIYEPSQDSEFFGHAFYEAASIRKINGNYYFIYSSENSNELCYATSQNYNEPYHFGGTIISNGDVGYHGRSGGNRTNQTANDHGSLACIKGQWYIFHHRQTHSGTFSRQACAEPVRIAEDGSIAQVECTSMGFHRGALETKESYPAIISCVLTNGAMPHITNTLIQEDIIFSARPKMWWVLLWLILSGAFVPYRH</sequence>
<dbReference type="SUPFAM" id="SSF75005">
    <property type="entry name" value="Arabinanase/levansucrase/invertase"/>
    <property type="match status" value="1"/>
</dbReference>
<organism evidence="6 7">
    <name type="scientific">Roseburia lenta</name>
    <dbReference type="NCBI Taxonomy" id="2763061"/>
    <lineage>
        <taxon>Bacteria</taxon>
        <taxon>Bacillati</taxon>
        <taxon>Bacillota</taxon>
        <taxon>Clostridia</taxon>
        <taxon>Lachnospirales</taxon>
        <taxon>Lachnospiraceae</taxon>
        <taxon>Roseburia</taxon>
    </lineage>
</organism>
<keyword evidence="4" id="KW-0119">Carbohydrate metabolism</keyword>
<proteinExistence type="inferred from homology"/>
<evidence type="ECO:0000313" key="6">
    <source>
        <dbReference type="EMBL" id="MBC5685922.1"/>
    </source>
</evidence>
<dbReference type="Pfam" id="PF04616">
    <property type="entry name" value="Glyco_hydro_43"/>
    <property type="match status" value="1"/>
</dbReference>
<dbReference type="PANTHER" id="PTHR43772:SF2">
    <property type="entry name" value="PUTATIVE (AFU_ORTHOLOGUE AFUA_2G04480)-RELATED"/>
    <property type="match status" value="1"/>
</dbReference>
<evidence type="ECO:0000313" key="7">
    <source>
        <dbReference type="Proteomes" id="UP000643810"/>
    </source>
</evidence>
<comment type="similarity">
    <text evidence="1">Belongs to the glycosyl hydrolase 43 family.</text>
</comment>
<name>A0ABR7GEQ6_9FIRM</name>
<dbReference type="Proteomes" id="UP000643810">
    <property type="component" value="Unassembled WGS sequence"/>
</dbReference>
<evidence type="ECO:0000256" key="1">
    <source>
        <dbReference type="ARBA" id="ARBA00009865"/>
    </source>
</evidence>
<dbReference type="EMBL" id="JACOPG010000002">
    <property type="protein sequence ID" value="MBC5685922.1"/>
    <property type="molecule type" value="Genomic_DNA"/>
</dbReference>
<evidence type="ECO:0000256" key="5">
    <source>
        <dbReference type="ARBA" id="ARBA00023295"/>
    </source>
</evidence>
<gene>
    <name evidence="6" type="ORF">H8R94_04775</name>
</gene>
<protein>
    <submittedName>
        <fullName evidence="6">Family 43 glycosylhydrolase</fullName>
    </submittedName>
</protein>
<dbReference type="InterPro" id="IPR023296">
    <property type="entry name" value="Glyco_hydro_beta-prop_sf"/>
</dbReference>
<keyword evidence="5" id="KW-0326">Glycosidase</keyword>
<evidence type="ECO:0000256" key="2">
    <source>
        <dbReference type="ARBA" id="ARBA00022651"/>
    </source>
</evidence>
<dbReference type="PANTHER" id="PTHR43772">
    <property type="entry name" value="ENDO-1,4-BETA-XYLANASE"/>
    <property type="match status" value="1"/>
</dbReference>
<reference evidence="6 7" key="1">
    <citation type="submission" date="2020-08" db="EMBL/GenBank/DDBJ databases">
        <title>Genome public.</title>
        <authorList>
            <person name="Liu C."/>
            <person name="Sun Q."/>
        </authorList>
    </citation>
    <scope>NUCLEOTIDE SEQUENCE [LARGE SCALE GENOMIC DNA]</scope>
    <source>
        <strain evidence="6 7">NSJ-9</strain>
    </source>
</reference>
<dbReference type="InterPro" id="IPR052176">
    <property type="entry name" value="Glycosyl_Hydrlase_43_Enz"/>
</dbReference>
<keyword evidence="2" id="KW-0624">Polysaccharide degradation</keyword>
<keyword evidence="7" id="KW-1185">Reference proteome</keyword>
<keyword evidence="3" id="KW-0378">Hydrolase</keyword>
<evidence type="ECO:0000256" key="4">
    <source>
        <dbReference type="ARBA" id="ARBA00023277"/>
    </source>
</evidence>
<accession>A0ABR7GEQ6</accession>
<dbReference type="Gene3D" id="2.115.10.20">
    <property type="entry name" value="Glycosyl hydrolase domain, family 43"/>
    <property type="match status" value="1"/>
</dbReference>